<name>A0A382PRG1_9ZZZZ</name>
<dbReference type="InterPro" id="IPR029500">
    <property type="entry name" value="QueF"/>
</dbReference>
<sequence>MTLEPRKKQIDFLGPEAITPDVLETFAYEDPGNPIDIEIDTDEFTAMCPWTGLPDFGTITVSYVPDRKCLELRAYKFYLLSFRPVGMVQEHVTRRILNDLVEYVEPIRMTVKIDYR</sequence>
<keyword evidence="4" id="KW-0560">Oxidoreductase</keyword>
<keyword evidence="1" id="KW-0963">Cytoplasm</keyword>
<dbReference type="InterPro" id="IPR050084">
    <property type="entry name" value="NADPH_dep_7-cyano-7-deazaG_red"/>
</dbReference>
<reference evidence="5" key="1">
    <citation type="submission" date="2018-05" db="EMBL/GenBank/DDBJ databases">
        <authorList>
            <person name="Lanie J.A."/>
            <person name="Ng W.-L."/>
            <person name="Kazmierczak K.M."/>
            <person name="Andrzejewski T.M."/>
            <person name="Davidsen T.M."/>
            <person name="Wayne K.J."/>
            <person name="Tettelin H."/>
            <person name="Glass J.I."/>
            <person name="Rusch D."/>
            <person name="Podicherti R."/>
            <person name="Tsui H.-C.T."/>
            <person name="Winkler M.E."/>
        </authorList>
    </citation>
    <scope>NUCLEOTIDE SEQUENCE</scope>
</reference>
<dbReference type="GO" id="GO:0033739">
    <property type="term" value="F:preQ1 synthase activity"/>
    <property type="evidence" value="ECO:0007669"/>
    <property type="project" value="InterPro"/>
</dbReference>
<keyword evidence="2" id="KW-0671">Queuosine biosynthesis</keyword>
<dbReference type="Gene3D" id="3.30.1130.10">
    <property type="match status" value="1"/>
</dbReference>
<dbReference type="SUPFAM" id="SSF55620">
    <property type="entry name" value="Tetrahydrobiopterin biosynthesis enzymes-like"/>
    <property type="match status" value="1"/>
</dbReference>
<evidence type="ECO:0008006" key="6">
    <source>
        <dbReference type="Google" id="ProtNLM"/>
    </source>
</evidence>
<evidence type="ECO:0000256" key="1">
    <source>
        <dbReference type="ARBA" id="ARBA00022490"/>
    </source>
</evidence>
<protein>
    <recommendedName>
        <fullName evidence="6">NADPH-dependent 7-cyano-7-deazaguanine reductase N-terminal domain-containing protein</fullName>
    </recommendedName>
</protein>
<gene>
    <name evidence="5" type="ORF">METZ01_LOCUS328778</name>
</gene>
<dbReference type="HAMAP" id="MF_00818">
    <property type="entry name" value="QueF_type1"/>
    <property type="match status" value="1"/>
</dbReference>
<keyword evidence="3" id="KW-0521">NADP</keyword>
<dbReference type="NCBIfam" id="TIGR03139">
    <property type="entry name" value="QueF-II"/>
    <property type="match status" value="1"/>
</dbReference>
<dbReference type="PANTHER" id="PTHR34354">
    <property type="entry name" value="NADPH-DEPENDENT 7-CYANO-7-DEAZAGUANINE REDUCTASE"/>
    <property type="match status" value="1"/>
</dbReference>
<dbReference type="InterPro" id="IPR016856">
    <property type="entry name" value="QueF_type1"/>
</dbReference>
<evidence type="ECO:0000313" key="5">
    <source>
        <dbReference type="EMBL" id="SVC75924.1"/>
    </source>
</evidence>
<dbReference type="Pfam" id="PF14489">
    <property type="entry name" value="QueF"/>
    <property type="match status" value="1"/>
</dbReference>
<dbReference type="GO" id="GO:0008616">
    <property type="term" value="P:tRNA queuosine(34) biosynthetic process"/>
    <property type="evidence" value="ECO:0007669"/>
    <property type="project" value="UniProtKB-KW"/>
</dbReference>
<dbReference type="GO" id="GO:0005737">
    <property type="term" value="C:cytoplasm"/>
    <property type="evidence" value="ECO:0007669"/>
    <property type="project" value="InterPro"/>
</dbReference>
<evidence type="ECO:0000256" key="4">
    <source>
        <dbReference type="ARBA" id="ARBA00023002"/>
    </source>
</evidence>
<evidence type="ECO:0000256" key="3">
    <source>
        <dbReference type="ARBA" id="ARBA00022857"/>
    </source>
</evidence>
<dbReference type="InterPro" id="IPR043133">
    <property type="entry name" value="GTP-CH-I_C/QueF"/>
</dbReference>
<dbReference type="EMBL" id="UINC01109240">
    <property type="protein sequence ID" value="SVC75924.1"/>
    <property type="molecule type" value="Genomic_DNA"/>
</dbReference>
<feature type="non-terminal residue" evidence="5">
    <location>
        <position position="116"/>
    </location>
</feature>
<dbReference type="AlphaFoldDB" id="A0A382PRG1"/>
<dbReference type="PANTHER" id="PTHR34354:SF1">
    <property type="entry name" value="NADPH-DEPENDENT 7-CYANO-7-DEAZAGUANINE REDUCTASE"/>
    <property type="match status" value="1"/>
</dbReference>
<organism evidence="5">
    <name type="scientific">marine metagenome</name>
    <dbReference type="NCBI Taxonomy" id="408172"/>
    <lineage>
        <taxon>unclassified sequences</taxon>
        <taxon>metagenomes</taxon>
        <taxon>ecological metagenomes</taxon>
    </lineage>
</organism>
<accession>A0A382PRG1</accession>
<proteinExistence type="inferred from homology"/>
<evidence type="ECO:0000256" key="2">
    <source>
        <dbReference type="ARBA" id="ARBA00022785"/>
    </source>
</evidence>